<dbReference type="AlphaFoldDB" id="A0AAP0HHS9"/>
<name>A0AAP0HHS9_9MAGN</name>
<sequence>MYILIVLINRINNAPRASIQAKNITEKKKKKKNLYLCKIGRNENLVYVLSSYLHNIWRSKVVPATKT</sequence>
<dbReference type="Proteomes" id="UP001417504">
    <property type="component" value="Unassembled WGS sequence"/>
</dbReference>
<evidence type="ECO:0000313" key="1">
    <source>
        <dbReference type="EMBL" id="KAK9084841.1"/>
    </source>
</evidence>
<dbReference type="EMBL" id="JBBNAE010000011">
    <property type="protein sequence ID" value="KAK9084841.1"/>
    <property type="molecule type" value="Genomic_DNA"/>
</dbReference>
<gene>
    <name evidence="1" type="ORF">Sjap_025252</name>
</gene>
<organism evidence="1 2">
    <name type="scientific">Stephania japonica</name>
    <dbReference type="NCBI Taxonomy" id="461633"/>
    <lineage>
        <taxon>Eukaryota</taxon>
        <taxon>Viridiplantae</taxon>
        <taxon>Streptophyta</taxon>
        <taxon>Embryophyta</taxon>
        <taxon>Tracheophyta</taxon>
        <taxon>Spermatophyta</taxon>
        <taxon>Magnoliopsida</taxon>
        <taxon>Ranunculales</taxon>
        <taxon>Menispermaceae</taxon>
        <taxon>Menispermoideae</taxon>
        <taxon>Cissampelideae</taxon>
        <taxon>Stephania</taxon>
    </lineage>
</organism>
<accession>A0AAP0HHS9</accession>
<keyword evidence="2" id="KW-1185">Reference proteome</keyword>
<reference evidence="1 2" key="1">
    <citation type="submission" date="2024-01" db="EMBL/GenBank/DDBJ databases">
        <title>Genome assemblies of Stephania.</title>
        <authorList>
            <person name="Yang L."/>
        </authorList>
    </citation>
    <scope>NUCLEOTIDE SEQUENCE [LARGE SCALE GENOMIC DNA]</scope>
    <source>
        <strain evidence="1">QJT</strain>
        <tissue evidence="1">Leaf</tissue>
    </source>
</reference>
<proteinExistence type="predicted"/>
<evidence type="ECO:0000313" key="2">
    <source>
        <dbReference type="Proteomes" id="UP001417504"/>
    </source>
</evidence>
<comment type="caution">
    <text evidence="1">The sequence shown here is derived from an EMBL/GenBank/DDBJ whole genome shotgun (WGS) entry which is preliminary data.</text>
</comment>
<protein>
    <submittedName>
        <fullName evidence="1">Uncharacterized protein</fullName>
    </submittedName>
</protein>